<reference evidence="1 2" key="1">
    <citation type="submission" date="2011-08" db="EMBL/GenBank/DDBJ databases">
        <title>The Genome Sequence of Plasmodium vivax India VII.</title>
        <authorList>
            <consortium name="The Broad Institute Genome Sequencing Platform"/>
            <consortium name="The Broad Institute Genome Sequencing Center for Infectious Disease"/>
            <person name="Neafsey D."/>
            <person name="Carlton J."/>
            <person name="Barnwell J."/>
            <person name="Collins W."/>
            <person name="Escalante A."/>
            <person name="Mullikin J."/>
            <person name="Saul A."/>
            <person name="Guigo R."/>
            <person name="Camara F."/>
            <person name="Young S.K."/>
            <person name="Zeng Q."/>
            <person name="Gargeya S."/>
            <person name="Fitzgerald M."/>
            <person name="Haas B."/>
            <person name="Abouelleil A."/>
            <person name="Alvarado L."/>
            <person name="Arachchi H.M."/>
            <person name="Berlin A."/>
            <person name="Brown A."/>
            <person name="Chapman S.B."/>
            <person name="Chen Z."/>
            <person name="Dunbar C."/>
            <person name="Freedman E."/>
            <person name="Gearin G."/>
            <person name="Gellesch M."/>
            <person name="Goldberg J."/>
            <person name="Griggs A."/>
            <person name="Gujja S."/>
            <person name="Heiman D."/>
            <person name="Howarth C."/>
            <person name="Larson L."/>
            <person name="Lui A."/>
            <person name="MacDonald P.J.P."/>
            <person name="Montmayeur A."/>
            <person name="Murphy C."/>
            <person name="Neiman D."/>
            <person name="Pearson M."/>
            <person name="Priest M."/>
            <person name="Roberts A."/>
            <person name="Saif S."/>
            <person name="Shea T."/>
            <person name="Shenoy N."/>
            <person name="Sisk P."/>
            <person name="Stolte C."/>
            <person name="Sykes S."/>
            <person name="Wortman J."/>
            <person name="Nusbaum C."/>
            <person name="Birren B."/>
        </authorList>
    </citation>
    <scope>NUCLEOTIDE SEQUENCE [LARGE SCALE GENOMIC DNA]</scope>
    <source>
        <strain evidence="1 2">India VII</strain>
    </source>
</reference>
<evidence type="ECO:0000313" key="1">
    <source>
        <dbReference type="EMBL" id="KMZ80716.1"/>
    </source>
</evidence>
<accession>A0A0J9SDJ4</accession>
<dbReference type="InterPro" id="IPR014710">
    <property type="entry name" value="RmlC-like_jellyroll"/>
</dbReference>
<proteinExistence type="predicted"/>
<organism evidence="1 2">
    <name type="scientific">Plasmodium vivax India VII</name>
    <dbReference type="NCBI Taxonomy" id="1077284"/>
    <lineage>
        <taxon>Eukaryota</taxon>
        <taxon>Sar</taxon>
        <taxon>Alveolata</taxon>
        <taxon>Apicomplexa</taxon>
        <taxon>Aconoidasida</taxon>
        <taxon>Haemosporida</taxon>
        <taxon>Plasmodiidae</taxon>
        <taxon>Plasmodium</taxon>
        <taxon>Plasmodium (Plasmodium)</taxon>
    </lineage>
</organism>
<protein>
    <submittedName>
        <fullName evidence="1">Uncharacterized protein</fullName>
    </submittedName>
</protein>
<evidence type="ECO:0000313" key="2">
    <source>
        <dbReference type="Proteomes" id="UP000053562"/>
    </source>
</evidence>
<dbReference type="AlphaFoldDB" id="A0A0J9SDJ4"/>
<gene>
    <name evidence="1" type="ORF">PVIIG_03083</name>
</gene>
<dbReference type="OrthoDB" id="386214at2759"/>
<dbReference type="EMBL" id="KQ234274">
    <property type="protein sequence ID" value="KMZ80716.1"/>
    <property type="molecule type" value="Genomic_DNA"/>
</dbReference>
<name>A0A0J9SDJ4_PLAVI</name>
<dbReference type="Proteomes" id="UP000053562">
    <property type="component" value="Unassembled WGS sequence"/>
</dbReference>
<sequence>MQKSCAPHTRFTSPFLQIGPLILTAQSRTTNVILAKNRSIELGNINHNLIYGYIYKGDNVRLTIGKETKSVKTGSVFFLPSYNDCSIHNDDELGTAKIFLCFVYLSDVV</sequence>
<dbReference type="Gene3D" id="2.60.120.10">
    <property type="entry name" value="Jelly Rolls"/>
    <property type="match status" value="1"/>
</dbReference>